<organism evidence="1">
    <name type="scientific">mine drainage metagenome</name>
    <dbReference type="NCBI Taxonomy" id="410659"/>
    <lineage>
        <taxon>unclassified sequences</taxon>
        <taxon>metagenomes</taxon>
        <taxon>ecological metagenomes</taxon>
    </lineage>
</organism>
<name>T1B261_9ZZZZ</name>
<reference evidence="1" key="1">
    <citation type="submission" date="2013-08" db="EMBL/GenBank/DDBJ databases">
        <authorList>
            <person name="Mendez C."/>
            <person name="Richter M."/>
            <person name="Ferrer M."/>
            <person name="Sanchez J."/>
        </authorList>
    </citation>
    <scope>NUCLEOTIDE SEQUENCE</scope>
</reference>
<sequence length="58" mass="6494">MVRANNPTDKARTLQRTLYVAAKKDGTRRFHALRDRMTSPPVLTSAWQQVRQAKGAAG</sequence>
<accession>T1B261</accession>
<evidence type="ECO:0000313" key="1">
    <source>
        <dbReference type="EMBL" id="EQD62633.1"/>
    </source>
</evidence>
<keyword evidence="1" id="KW-0695">RNA-directed DNA polymerase</keyword>
<protein>
    <submittedName>
        <fullName evidence="1">RNA-directed DNA polymerase (Reverse transcriptase)</fullName>
    </submittedName>
</protein>
<reference evidence="1" key="2">
    <citation type="journal article" date="2014" name="ISME J.">
        <title>Microbial stratification in low pH oxic and suboxic macroscopic growths along an acid mine drainage.</title>
        <authorList>
            <person name="Mendez-Garcia C."/>
            <person name="Mesa V."/>
            <person name="Sprenger R.R."/>
            <person name="Richter M."/>
            <person name="Diez M.S."/>
            <person name="Solano J."/>
            <person name="Bargiela R."/>
            <person name="Golyshina O.V."/>
            <person name="Manteca A."/>
            <person name="Ramos J.L."/>
            <person name="Gallego J.R."/>
            <person name="Llorente I."/>
            <person name="Martins Dos Santos V.A."/>
            <person name="Jensen O.N."/>
            <person name="Pelaez A.I."/>
            <person name="Sanchez J."/>
            <person name="Ferrer M."/>
        </authorList>
    </citation>
    <scope>NUCLEOTIDE SEQUENCE</scope>
</reference>
<gene>
    <name evidence="1" type="ORF">B2A_02731</name>
</gene>
<dbReference type="AlphaFoldDB" id="T1B261"/>
<dbReference type="GO" id="GO:0003964">
    <property type="term" value="F:RNA-directed DNA polymerase activity"/>
    <property type="evidence" value="ECO:0007669"/>
    <property type="project" value="UniProtKB-KW"/>
</dbReference>
<feature type="non-terminal residue" evidence="1">
    <location>
        <position position="58"/>
    </location>
</feature>
<comment type="caution">
    <text evidence="1">The sequence shown here is derived from an EMBL/GenBank/DDBJ whole genome shotgun (WGS) entry which is preliminary data.</text>
</comment>
<keyword evidence="1" id="KW-0808">Transferase</keyword>
<keyword evidence="1" id="KW-0548">Nucleotidyltransferase</keyword>
<proteinExistence type="predicted"/>
<dbReference type="EMBL" id="AUZZ01001854">
    <property type="protein sequence ID" value="EQD62633.1"/>
    <property type="molecule type" value="Genomic_DNA"/>
</dbReference>